<dbReference type="EMBL" id="UINC01002284">
    <property type="protein sequence ID" value="SUZ94995.1"/>
    <property type="molecule type" value="Genomic_DNA"/>
</dbReference>
<accession>A0A381RSX8</accession>
<reference evidence="1" key="1">
    <citation type="submission" date="2018-05" db="EMBL/GenBank/DDBJ databases">
        <authorList>
            <person name="Lanie J.A."/>
            <person name="Ng W.-L."/>
            <person name="Kazmierczak K.M."/>
            <person name="Andrzejewski T.M."/>
            <person name="Davidsen T.M."/>
            <person name="Wayne K.J."/>
            <person name="Tettelin H."/>
            <person name="Glass J.I."/>
            <person name="Rusch D."/>
            <person name="Podicherti R."/>
            <person name="Tsui H.-C.T."/>
            <person name="Winkler M.E."/>
        </authorList>
    </citation>
    <scope>NUCLEOTIDE SEQUENCE</scope>
</reference>
<evidence type="ECO:0000313" key="1">
    <source>
        <dbReference type="EMBL" id="SUZ94995.1"/>
    </source>
</evidence>
<organism evidence="1">
    <name type="scientific">marine metagenome</name>
    <dbReference type="NCBI Taxonomy" id="408172"/>
    <lineage>
        <taxon>unclassified sequences</taxon>
        <taxon>metagenomes</taxon>
        <taxon>ecological metagenomes</taxon>
    </lineage>
</organism>
<dbReference type="AlphaFoldDB" id="A0A381RSX8"/>
<proteinExistence type="predicted"/>
<sequence length="23" mass="2491">MNIFECIQGFIIGLSLIIAIGPQ</sequence>
<feature type="non-terminal residue" evidence="1">
    <location>
        <position position="23"/>
    </location>
</feature>
<gene>
    <name evidence="1" type="ORF">METZ01_LOCUS47849</name>
</gene>
<protein>
    <submittedName>
        <fullName evidence="1">Uncharacterized protein</fullName>
    </submittedName>
</protein>
<name>A0A381RSX8_9ZZZZ</name>